<organism evidence="4 5">
    <name type="scientific">Pelagicoccus enzymogenes</name>
    <dbReference type="NCBI Taxonomy" id="2773457"/>
    <lineage>
        <taxon>Bacteria</taxon>
        <taxon>Pseudomonadati</taxon>
        <taxon>Verrucomicrobiota</taxon>
        <taxon>Opitutia</taxon>
        <taxon>Puniceicoccales</taxon>
        <taxon>Pelagicoccaceae</taxon>
        <taxon>Pelagicoccus</taxon>
    </lineage>
</organism>
<dbReference type="InterPro" id="IPR008929">
    <property type="entry name" value="Chondroitin_lyas"/>
</dbReference>
<feature type="compositionally biased region" description="Acidic residues" evidence="2">
    <location>
        <begin position="619"/>
        <end position="632"/>
    </location>
</feature>
<dbReference type="GO" id="GO:0016829">
    <property type="term" value="F:lyase activity"/>
    <property type="evidence" value="ECO:0007669"/>
    <property type="project" value="InterPro"/>
</dbReference>
<feature type="domain" description="Heparinase II/III-like C-terminal" evidence="3">
    <location>
        <begin position="381"/>
        <end position="559"/>
    </location>
</feature>
<keyword evidence="5" id="KW-1185">Reference proteome</keyword>
<evidence type="ECO:0000313" key="5">
    <source>
        <dbReference type="Proteomes" id="UP000622317"/>
    </source>
</evidence>
<dbReference type="SUPFAM" id="SSF48230">
    <property type="entry name" value="Chondroitin AC/alginate lyase"/>
    <property type="match status" value="1"/>
</dbReference>
<evidence type="ECO:0000313" key="4">
    <source>
        <dbReference type="EMBL" id="MBD5778823.1"/>
    </source>
</evidence>
<protein>
    <submittedName>
        <fullName evidence="4">Heparinase II/III family protein</fullName>
    </submittedName>
</protein>
<dbReference type="PANTHER" id="PTHR38045:SF1">
    <property type="entry name" value="HEPARINASE II_III-LIKE PROTEIN"/>
    <property type="match status" value="1"/>
</dbReference>
<name>A0A927F5L4_9BACT</name>
<dbReference type="AlphaFoldDB" id="A0A927F5L4"/>
<dbReference type="Pfam" id="PF07940">
    <property type="entry name" value="Hepar_II_III_C"/>
    <property type="match status" value="1"/>
</dbReference>
<sequence>MLDSLSAVRAETIESVDEAWMGRQLKSERPRMIWVGGLEERLRERVAVDPVAERYYREIFRQADATLQAPVLRREVTGRRLLDVSRAALKRTTFLAFAWRMSGDPAYIARLEETLKAVSAFSDWNPSHFLDVAEMALGVSLALDWAGDAIDPEVRDLAEEALFEKALAVSMEADLQHVFRKANNWNQVCNAGIVAAAVQLAEKRPGEAAQAIERMRKHLPASLEAYAPDGAYVEGPMYWNYGTSFNVLLLDILDTALGTSFELENGDGFMESADFVLQMKGPSAFFYNYYDCFLRSNYMGGMLWFAKETGNGAYAQESQIMSEVNWGYGLDDVLDRLLVVELLWLLEVDREATEPSPLSWKAGGRNPLGVFRSSFDDPKGLYLAFKGGRADNSHGNMDAGSFVFELDGVRWGIDLGNQAYHPLEEYFRKNGGSLWGTEQDSARWGLISKNNFGHSALTVNDAWHLVEGMVEIEAFDPEGRRARLDLTPLFGENVERASRTFRVLDDRSVEIRDRIEVNESTRRIRWQMTTQSDLLETEEGLLLQQDGESLRLIVVAPEGLRASVKSLELPEHPMDKTLPNLKRIDLVVPAHLAQDGVVEIVVRLSGGAKAGAIRSTEETLPEEEQGEADEVGETGPAERFVEKSGAVLRGQVLGEDEP</sequence>
<evidence type="ECO:0000256" key="1">
    <source>
        <dbReference type="ARBA" id="ARBA00004196"/>
    </source>
</evidence>
<evidence type="ECO:0000256" key="2">
    <source>
        <dbReference type="SAM" id="MobiDB-lite"/>
    </source>
</evidence>
<comment type="subcellular location">
    <subcellularLocation>
        <location evidence="1">Cell envelope</location>
    </subcellularLocation>
</comment>
<comment type="caution">
    <text evidence="4">The sequence shown here is derived from an EMBL/GenBank/DDBJ whole genome shotgun (WGS) entry which is preliminary data.</text>
</comment>
<dbReference type="InterPro" id="IPR012480">
    <property type="entry name" value="Hepar_II_III_C"/>
</dbReference>
<dbReference type="Gene3D" id="1.50.10.100">
    <property type="entry name" value="Chondroitin AC/alginate lyase"/>
    <property type="match status" value="1"/>
</dbReference>
<feature type="region of interest" description="Disordered" evidence="2">
    <location>
        <begin position="611"/>
        <end position="640"/>
    </location>
</feature>
<dbReference type="GO" id="GO:0030313">
    <property type="term" value="C:cell envelope"/>
    <property type="evidence" value="ECO:0007669"/>
    <property type="project" value="UniProtKB-SubCell"/>
</dbReference>
<evidence type="ECO:0000259" key="3">
    <source>
        <dbReference type="Pfam" id="PF07940"/>
    </source>
</evidence>
<dbReference type="EMBL" id="JACYFG010000006">
    <property type="protein sequence ID" value="MBD5778823.1"/>
    <property type="molecule type" value="Genomic_DNA"/>
</dbReference>
<dbReference type="Gene3D" id="2.70.98.70">
    <property type="match status" value="1"/>
</dbReference>
<reference evidence="4" key="1">
    <citation type="submission" date="2020-09" db="EMBL/GenBank/DDBJ databases">
        <title>Pelagicoccus enzymogenes sp. nov. with an EPS production, isolated from marine sediment.</title>
        <authorList>
            <person name="Feng X."/>
        </authorList>
    </citation>
    <scope>NUCLEOTIDE SEQUENCE</scope>
    <source>
        <strain evidence="4">NFK12</strain>
    </source>
</reference>
<accession>A0A927F5L4</accession>
<dbReference type="Proteomes" id="UP000622317">
    <property type="component" value="Unassembled WGS sequence"/>
</dbReference>
<gene>
    <name evidence="4" type="ORF">IEN85_04920</name>
</gene>
<dbReference type="PANTHER" id="PTHR38045">
    <property type="entry name" value="CHROMOSOME 1, WHOLE GENOME SHOTGUN SEQUENCE"/>
    <property type="match status" value="1"/>
</dbReference>
<proteinExistence type="predicted"/>